<dbReference type="RefSeq" id="WP_114840556.1">
    <property type="nucleotide sequence ID" value="NZ_CP031219.1"/>
</dbReference>
<protein>
    <recommendedName>
        <fullName evidence="2">OmpA-like domain-containing protein</fullName>
    </recommendedName>
</protein>
<evidence type="ECO:0000256" key="1">
    <source>
        <dbReference type="PROSITE-ProRule" id="PRU00473"/>
    </source>
</evidence>
<organism evidence="3 4">
    <name type="scientific">Malaciobacter mytili LMG 24559</name>
    <dbReference type="NCBI Taxonomy" id="1032238"/>
    <lineage>
        <taxon>Bacteria</taxon>
        <taxon>Pseudomonadati</taxon>
        <taxon>Campylobacterota</taxon>
        <taxon>Epsilonproteobacteria</taxon>
        <taxon>Campylobacterales</taxon>
        <taxon>Arcobacteraceae</taxon>
        <taxon>Malaciobacter</taxon>
    </lineage>
</organism>
<dbReference type="InterPro" id="IPR036737">
    <property type="entry name" value="OmpA-like_sf"/>
</dbReference>
<evidence type="ECO:0000313" key="3">
    <source>
        <dbReference type="EMBL" id="RXK13840.1"/>
    </source>
</evidence>
<evidence type="ECO:0000259" key="2">
    <source>
        <dbReference type="PROSITE" id="PS51123"/>
    </source>
</evidence>
<name>A0AAX2ACM5_9BACT</name>
<comment type="caution">
    <text evidence="3">The sequence shown here is derived from an EMBL/GenBank/DDBJ whole genome shotgun (WGS) entry which is preliminary data.</text>
</comment>
<dbReference type="GO" id="GO:0016020">
    <property type="term" value="C:membrane"/>
    <property type="evidence" value="ECO:0007669"/>
    <property type="project" value="UniProtKB-UniRule"/>
</dbReference>
<dbReference type="InterPro" id="IPR006665">
    <property type="entry name" value="OmpA-like"/>
</dbReference>
<dbReference type="SUPFAM" id="SSF103088">
    <property type="entry name" value="OmpA-like"/>
    <property type="match status" value="1"/>
</dbReference>
<keyword evidence="4" id="KW-1185">Reference proteome</keyword>
<reference evidence="3 4" key="1">
    <citation type="submission" date="2017-09" db="EMBL/GenBank/DDBJ databases">
        <title>Genomics of the genus Arcobacter.</title>
        <authorList>
            <person name="Perez-Cataluna A."/>
            <person name="Figueras M.J."/>
            <person name="Salas-Masso N."/>
        </authorList>
    </citation>
    <scope>NUCLEOTIDE SEQUENCE [LARGE SCALE GENOMIC DNA]</scope>
    <source>
        <strain evidence="3 4">CECT 7386</strain>
    </source>
</reference>
<dbReference type="EMBL" id="NXID01000055">
    <property type="protein sequence ID" value="RXK13840.1"/>
    <property type="molecule type" value="Genomic_DNA"/>
</dbReference>
<gene>
    <name evidence="3" type="ORF">CP985_12910</name>
</gene>
<sequence>MELGKKVFLLSLLLLLLIVSCVYKHTKELVDITPIFIEEKVIVDEPSTNEPIVEEEIEEEQTNEVVSLQIEPNDEMAKEVNASVTEKITKIEEEIKEPKEIILKRIDEGYRRSNGELFYIDLSSKAKEIQDSLYLLMKNEPFEFTKNGIDYITKNDEMLSKIVKIMNENKNLKFEIAGHVSIKPDEEKYNTYISVMRAANIKKKLISLGISKNRMKARGYGDKIPLSQDDIKLFNRIEFNIIGE</sequence>
<accession>A0AAX2ACM5</accession>
<dbReference type="InterPro" id="IPR050330">
    <property type="entry name" value="Bact_OuterMem_StrucFunc"/>
</dbReference>
<evidence type="ECO:0000313" key="4">
    <source>
        <dbReference type="Proteomes" id="UP000290092"/>
    </source>
</evidence>
<dbReference type="Pfam" id="PF00691">
    <property type="entry name" value="OmpA"/>
    <property type="match status" value="1"/>
</dbReference>
<dbReference type="KEGG" id="amyt:AMYT_0030"/>
<keyword evidence="1" id="KW-0472">Membrane</keyword>
<dbReference type="PROSITE" id="PS51123">
    <property type="entry name" value="OMPA_2"/>
    <property type="match status" value="1"/>
</dbReference>
<dbReference type="PANTHER" id="PTHR30329">
    <property type="entry name" value="STATOR ELEMENT OF FLAGELLAR MOTOR COMPLEX"/>
    <property type="match status" value="1"/>
</dbReference>
<dbReference type="PANTHER" id="PTHR30329:SF21">
    <property type="entry name" value="LIPOPROTEIN YIAD-RELATED"/>
    <property type="match status" value="1"/>
</dbReference>
<dbReference type="PROSITE" id="PS51257">
    <property type="entry name" value="PROKAR_LIPOPROTEIN"/>
    <property type="match status" value="1"/>
</dbReference>
<proteinExistence type="predicted"/>
<dbReference type="Gene3D" id="3.30.1330.60">
    <property type="entry name" value="OmpA-like domain"/>
    <property type="match status" value="1"/>
</dbReference>
<feature type="domain" description="OmpA-like" evidence="2">
    <location>
        <begin position="129"/>
        <end position="244"/>
    </location>
</feature>
<dbReference type="AlphaFoldDB" id="A0AAX2ACM5"/>
<dbReference type="Proteomes" id="UP000290092">
    <property type="component" value="Unassembled WGS sequence"/>
</dbReference>